<keyword evidence="9" id="KW-0807">Transducer</keyword>
<feature type="transmembrane region" description="Helical" evidence="11">
    <location>
        <begin position="260"/>
        <end position="281"/>
    </location>
</feature>
<dbReference type="GO" id="GO:0004930">
    <property type="term" value="F:G protein-coupled receptor activity"/>
    <property type="evidence" value="ECO:0007669"/>
    <property type="project" value="UniProtKB-KW"/>
</dbReference>
<dbReference type="SUPFAM" id="SSF81321">
    <property type="entry name" value="Family A G protein-coupled receptor-like"/>
    <property type="match status" value="1"/>
</dbReference>
<keyword evidence="4 11" id="KW-1133">Transmembrane helix</keyword>
<evidence type="ECO:0000256" key="8">
    <source>
        <dbReference type="ARBA" id="ARBA00023180"/>
    </source>
</evidence>
<feature type="domain" description="G-protein coupled receptors family 1 profile" evidence="12">
    <location>
        <begin position="74"/>
        <end position="319"/>
    </location>
</feature>
<dbReference type="InterPro" id="IPR000276">
    <property type="entry name" value="GPCR_Rhodpsn"/>
</dbReference>
<evidence type="ECO:0000259" key="12">
    <source>
        <dbReference type="PROSITE" id="PS50262"/>
    </source>
</evidence>
<feature type="transmembrane region" description="Helical" evidence="11">
    <location>
        <begin position="95"/>
        <end position="119"/>
    </location>
</feature>
<reference evidence="13" key="1">
    <citation type="journal article" date="2023" name="G3 (Bethesda)">
        <title>Whole genome assembly and annotation of the endangered Caribbean coral Acropora cervicornis.</title>
        <authorList>
            <person name="Selwyn J.D."/>
            <person name="Vollmer S.V."/>
        </authorList>
    </citation>
    <scope>NUCLEOTIDE SEQUENCE</scope>
    <source>
        <strain evidence="13">K2</strain>
    </source>
</reference>
<dbReference type="InterPro" id="IPR017452">
    <property type="entry name" value="GPCR_Rhodpsn_7TM"/>
</dbReference>
<dbReference type="InterPro" id="IPR019430">
    <property type="entry name" value="7TM_GPCR_serpentine_rcpt_Srx"/>
</dbReference>
<dbReference type="CDD" id="cd00637">
    <property type="entry name" value="7tm_classA_rhodopsin-like"/>
    <property type="match status" value="1"/>
</dbReference>
<evidence type="ECO:0000256" key="7">
    <source>
        <dbReference type="ARBA" id="ARBA00023170"/>
    </source>
</evidence>
<dbReference type="Gene3D" id="1.20.1070.10">
    <property type="entry name" value="Rhodopsin 7-helix transmembrane proteins"/>
    <property type="match status" value="1"/>
</dbReference>
<comment type="caution">
    <text evidence="13">The sequence shown here is derived from an EMBL/GenBank/DDBJ whole genome shotgun (WGS) entry which is preliminary data.</text>
</comment>
<keyword evidence="3 11" id="KW-0812">Transmembrane</keyword>
<evidence type="ECO:0000256" key="9">
    <source>
        <dbReference type="ARBA" id="ARBA00023224"/>
    </source>
</evidence>
<dbReference type="PANTHER" id="PTHR24246:SF27">
    <property type="entry name" value="ADENOSINE RECEPTOR, ISOFORM A"/>
    <property type="match status" value="1"/>
</dbReference>
<reference evidence="13" key="2">
    <citation type="journal article" date="2023" name="Science">
        <title>Genomic signatures of disease resistance in endangered staghorn corals.</title>
        <authorList>
            <person name="Vollmer S.V."/>
            <person name="Selwyn J.D."/>
            <person name="Despard B.A."/>
            <person name="Roesel C.L."/>
        </authorList>
    </citation>
    <scope>NUCLEOTIDE SEQUENCE</scope>
    <source>
        <strain evidence="13">K2</strain>
    </source>
</reference>
<feature type="transmembrane region" description="Helical" evidence="11">
    <location>
        <begin position="58"/>
        <end position="83"/>
    </location>
</feature>
<keyword evidence="14" id="KW-1185">Reference proteome</keyword>
<feature type="compositionally biased region" description="Basic and acidic residues" evidence="10">
    <location>
        <begin position="434"/>
        <end position="446"/>
    </location>
</feature>
<keyword evidence="5" id="KW-0297">G-protein coupled receptor</keyword>
<proteinExistence type="predicted"/>
<dbReference type="Proteomes" id="UP001249851">
    <property type="component" value="Unassembled WGS sequence"/>
</dbReference>
<evidence type="ECO:0000256" key="4">
    <source>
        <dbReference type="ARBA" id="ARBA00022989"/>
    </source>
</evidence>
<dbReference type="PROSITE" id="PS50262">
    <property type="entry name" value="G_PROTEIN_RECEP_F1_2"/>
    <property type="match status" value="1"/>
</dbReference>
<evidence type="ECO:0000256" key="5">
    <source>
        <dbReference type="ARBA" id="ARBA00023040"/>
    </source>
</evidence>
<evidence type="ECO:0000313" key="13">
    <source>
        <dbReference type="EMBL" id="KAK2547861.1"/>
    </source>
</evidence>
<dbReference type="Pfam" id="PF10328">
    <property type="entry name" value="7TM_GPCR_Srx"/>
    <property type="match status" value="1"/>
</dbReference>
<comment type="subcellular location">
    <subcellularLocation>
        <location evidence="1">Cell membrane</location>
        <topology evidence="1">Multi-pass membrane protein</topology>
    </subcellularLocation>
</comment>
<protein>
    <recommendedName>
        <fullName evidence="12">G-protein coupled receptors family 1 profile domain-containing protein</fullName>
    </recommendedName>
</protein>
<evidence type="ECO:0000256" key="10">
    <source>
        <dbReference type="SAM" id="MobiDB-lite"/>
    </source>
</evidence>
<dbReference type="EMBL" id="JARQWQ010000165">
    <property type="protein sequence ID" value="KAK2547861.1"/>
    <property type="molecule type" value="Genomic_DNA"/>
</dbReference>
<keyword evidence="7" id="KW-0675">Receptor</keyword>
<keyword evidence="8" id="KW-0325">Glycoprotein</keyword>
<dbReference type="AlphaFoldDB" id="A0AAD9US36"/>
<dbReference type="GO" id="GO:0005886">
    <property type="term" value="C:plasma membrane"/>
    <property type="evidence" value="ECO:0007669"/>
    <property type="project" value="UniProtKB-SubCell"/>
</dbReference>
<name>A0AAD9US36_ACRCE</name>
<keyword evidence="6 11" id="KW-0472">Membrane</keyword>
<evidence type="ECO:0000313" key="14">
    <source>
        <dbReference type="Proteomes" id="UP001249851"/>
    </source>
</evidence>
<dbReference type="PRINTS" id="PR00237">
    <property type="entry name" value="GPCRRHODOPSN"/>
</dbReference>
<keyword evidence="2" id="KW-1003">Cell membrane</keyword>
<evidence type="ECO:0000256" key="11">
    <source>
        <dbReference type="SAM" id="Phobius"/>
    </source>
</evidence>
<evidence type="ECO:0000256" key="2">
    <source>
        <dbReference type="ARBA" id="ARBA00022475"/>
    </source>
</evidence>
<feature type="transmembrane region" description="Helical" evidence="11">
    <location>
        <begin position="212"/>
        <end position="234"/>
    </location>
</feature>
<gene>
    <name evidence="13" type="ORF">P5673_032085</name>
</gene>
<feature type="transmembrane region" description="Helical" evidence="11">
    <location>
        <begin position="181"/>
        <end position="200"/>
    </location>
</feature>
<evidence type="ECO:0000256" key="6">
    <source>
        <dbReference type="ARBA" id="ARBA00023136"/>
    </source>
</evidence>
<feature type="region of interest" description="Disordered" evidence="10">
    <location>
        <begin position="413"/>
        <end position="446"/>
    </location>
</feature>
<sequence length="446" mass="50758">MKELITFDTKAANIYIRVFVFWKHTYWLPRVKNLERHPPEDEFCCPTTLNFSMYTICIFSAVVAGALSLLAIVLNGVALYIMYKDPLNCFRRKSITVLLAALAVNDFFTGSVVSLFYIWNNIACDPTGMRSRPATENFESIIDVLAHNNGILLITCLSAERLTAVALPFYYRATASSRKTLISIFCLIAYSFVFSLLQLSTIPRGIYLTLQLHLNMTFPLFAVLVLNFGVLHILRRNRRQSCSRNSNSTDKHSSVHRLDITFTAILIVLLLLISLAPYYIMTLIEFHCSHCVESTWFIPCRQISLLFRFIHCACNPFTYSFRISECRQSLKVLFCKWRNTAELSSSDSRAVSPTQSKIFLRKISLKCVKTGEILREFVESNVPDNLTLGIDNMTKMDQDVELGALDTETNKNEEKQLANSDNTMVQSSEFNHGSSKEAHNTCDTKL</sequence>
<accession>A0AAD9US36</accession>
<organism evidence="13 14">
    <name type="scientific">Acropora cervicornis</name>
    <name type="common">Staghorn coral</name>
    <dbReference type="NCBI Taxonomy" id="6130"/>
    <lineage>
        <taxon>Eukaryota</taxon>
        <taxon>Metazoa</taxon>
        <taxon>Cnidaria</taxon>
        <taxon>Anthozoa</taxon>
        <taxon>Hexacorallia</taxon>
        <taxon>Scleractinia</taxon>
        <taxon>Astrocoeniina</taxon>
        <taxon>Acroporidae</taxon>
        <taxon>Acropora</taxon>
    </lineage>
</organism>
<evidence type="ECO:0000256" key="3">
    <source>
        <dbReference type="ARBA" id="ARBA00022692"/>
    </source>
</evidence>
<dbReference type="PANTHER" id="PTHR24246">
    <property type="entry name" value="OLFACTORY RECEPTOR AND ADENOSINE RECEPTOR"/>
    <property type="match status" value="1"/>
</dbReference>
<evidence type="ECO:0000256" key="1">
    <source>
        <dbReference type="ARBA" id="ARBA00004651"/>
    </source>
</evidence>
<feature type="compositionally biased region" description="Polar residues" evidence="10">
    <location>
        <begin position="417"/>
        <end position="433"/>
    </location>
</feature>
<dbReference type="Pfam" id="PF00001">
    <property type="entry name" value="7tm_1"/>
    <property type="match status" value="1"/>
</dbReference>